<evidence type="ECO:0000256" key="1">
    <source>
        <dbReference type="SAM" id="Coils"/>
    </source>
</evidence>
<dbReference type="EMBL" id="FORP01000023">
    <property type="protein sequence ID" value="SFK52736.1"/>
    <property type="molecule type" value="Genomic_DNA"/>
</dbReference>
<reference evidence="2 3" key="1">
    <citation type="submission" date="2016-10" db="EMBL/GenBank/DDBJ databases">
        <authorList>
            <person name="de Groot N.N."/>
        </authorList>
    </citation>
    <scope>NUCLEOTIDE SEQUENCE [LARGE SCALE GENOMIC DNA]</scope>
    <source>
        <strain evidence="2 3">DSM 44468</strain>
    </source>
</reference>
<proteinExistence type="predicted"/>
<keyword evidence="3" id="KW-1185">Reference proteome</keyword>
<name>A0A1I4AA97_9PSEU</name>
<evidence type="ECO:0000313" key="2">
    <source>
        <dbReference type="EMBL" id="SFK52736.1"/>
    </source>
</evidence>
<keyword evidence="1" id="KW-0175">Coiled coil</keyword>
<dbReference type="AlphaFoldDB" id="A0A1I4AA97"/>
<feature type="coiled-coil region" evidence="1">
    <location>
        <begin position="23"/>
        <end position="50"/>
    </location>
</feature>
<sequence>MSRASVGVYVSDTPPKERPLASMAGLRRALTELRASVSAIEERVADLERHITRPPVG</sequence>
<protein>
    <submittedName>
        <fullName evidence="2">Uncharacterized protein</fullName>
    </submittedName>
</protein>
<dbReference type="Proteomes" id="UP000199025">
    <property type="component" value="Unassembled WGS sequence"/>
</dbReference>
<accession>A0A1I4AA97</accession>
<organism evidence="2 3">
    <name type="scientific">Amycolatopsis sacchari</name>
    <dbReference type="NCBI Taxonomy" id="115433"/>
    <lineage>
        <taxon>Bacteria</taxon>
        <taxon>Bacillati</taxon>
        <taxon>Actinomycetota</taxon>
        <taxon>Actinomycetes</taxon>
        <taxon>Pseudonocardiales</taxon>
        <taxon>Pseudonocardiaceae</taxon>
        <taxon>Amycolatopsis</taxon>
    </lineage>
</organism>
<gene>
    <name evidence="2" type="ORF">SAMN05421835_12371</name>
</gene>
<evidence type="ECO:0000313" key="3">
    <source>
        <dbReference type="Proteomes" id="UP000199025"/>
    </source>
</evidence>